<keyword evidence="3" id="KW-0378">Hydrolase</keyword>
<comment type="caution">
    <text evidence="3">The sequence shown here is derived from an EMBL/GenBank/DDBJ whole genome shotgun (WGS) entry which is preliminary data.</text>
</comment>
<evidence type="ECO:0000313" key="3">
    <source>
        <dbReference type="EMBL" id="MED4130666.1"/>
    </source>
</evidence>
<dbReference type="RefSeq" id="WP_328239220.1">
    <property type="nucleotide sequence ID" value="NZ_JAROAS010000077.1"/>
</dbReference>
<proteinExistence type="predicted"/>
<dbReference type="EC" id="3.4.-.-" evidence="3"/>
<dbReference type="InterPro" id="IPR042150">
    <property type="entry name" value="MmRce1-like"/>
</dbReference>
<gene>
    <name evidence="3" type="ORF">P5F74_21370</name>
</gene>
<feature type="transmembrane region" description="Helical" evidence="1">
    <location>
        <begin position="99"/>
        <end position="118"/>
    </location>
</feature>
<organism evidence="3 4">
    <name type="scientific">Shouchella miscanthi</name>
    <dbReference type="NCBI Taxonomy" id="2598861"/>
    <lineage>
        <taxon>Bacteria</taxon>
        <taxon>Bacillati</taxon>
        <taxon>Bacillota</taxon>
        <taxon>Bacilli</taxon>
        <taxon>Bacillales</taxon>
        <taxon>Bacillaceae</taxon>
        <taxon>Shouchella</taxon>
    </lineage>
</organism>
<feature type="transmembrane region" description="Helical" evidence="1">
    <location>
        <begin position="139"/>
        <end position="156"/>
    </location>
</feature>
<feature type="transmembrane region" description="Helical" evidence="1">
    <location>
        <begin position="71"/>
        <end position="93"/>
    </location>
</feature>
<keyword evidence="1" id="KW-0812">Transmembrane</keyword>
<dbReference type="PANTHER" id="PTHR35797:SF1">
    <property type="entry name" value="PROTEASE"/>
    <property type="match status" value="1"/>
</dbReference>
<feature type="transmembrane region" description="Helical" evidence="1">
    <location>
        <begin position="199"/>
        <end position="217"/>
    </location>
</feature>
<keyword evidence="3" id="KW-0645">Protease</keyword>
<evidence type="ECO:0000259" key="2">
    <source>
        <dbReference type="Pfam" id="PF02517"/>
    </source>
</evidence>
<dbReference type="GO" id="GO:0006508">
    <property type="term" value="P:proteolysis"/>
    <property type="evidence" value="ECO:0007669"/>
    <property type="project" value="UniProtKB-KW"/>
</dbReference>
<name>A0ABU6NRV2_9BACI</name>
<reference evidence="3 4" key="1">
    <citation type="submission" date="2023-03" db="EMBL/GenBank/DDBJ databases">
        <title>Bacillus Genome Sequencing.</title>
        <authorList>
            <person name="Dunlap C."/>
        </authorList>
    </citation>
    <scope>NUCLEOTIDE SEQUENCE [LARGE SCALE GENOMIC DNA]</scope>
    <source>
        <strain evidence="3 4">B-4107</strain>
    </source>
</reference>
<sequence length="254" mass="29952">MSTYMMFYVLLLFIGFLMFLLESHFLIDLFIVLSSWTSTFVFVLMFRRIYPEENLWLFVKRQFNKRIKWSTMFSISMMSLIVLLCSIFTTYFIWDIPVYDQLLASWTSLLIIFGYNLLLGPLGEELGWRGFVLKELQEVYNPLISSIIVGFFWGFWHTPLWFLSGYTGIHLLQYIFSFLIGIIAISIIITAFFTIHKNLLIPISIHQFFNFTISIQVGELLTILTVTSLFYLLIALIIIIVNYKECLYTRNQST</sequence>
<feature type="transmembrane region" description="Helical" evidence="1">
    <location>
        <begin position="7"/>
        <end position="27"/>
    </location>
</feature>
<accession>A0ABU6NRV2</accession>
<evidence type="ECO:0000313" key="4">
    <source>
        <dbReference type="Proteomes" id="UP001341820"/>
    </source>
</evidence>
<keyword evidence="4" id="KW-1185">Reference proteome</keyword>
<keyword evidence="1" id="KW-1133">Transmembrane helix</keyword>
<dbReference type="Proteomes" id="UP001341820">
    <property type="component" value="Unassembled WGS sequence"/>
</dbReference>
<protein>
    <submittedName>
        <fullName evidence="3">CPBP family glutamic-type intramembrane protease</fullName>
        <ecNumber evidence="3">3.4.-.-</ecNumber>
    </submittedName>
</protein>
<evidence type="ECO:0000256" key="1">
    <source>
        <dbReference type="SAM" id="Phobius"/>
    </source>
</evidence>
<feature type="transmembrane region" description="Helical" evidence="1">
    <location>
        <begin position="171"/>
        <end position="192"/>
    </location>
</feature>
<feature type="transmembrane region" description="Helical" evidence="1">
    <location>
        <begin position="223"/>
        <end position="243"/>
    </location>
</feature>
<keyword evidence="1" id="KW-0472">Membrane</keyword>
<dbReference type="InterPro" id="IPR003675">
    <property type="entry name" value="Rce1/LyrA-like_dom"/>
</dbReference>
<feature type="domain" description="CAAX prenyl protease 2/Lysostaphin resistance protein A-like" evidence="2">
    <location>
        <begin position="108"/>
        <end position="211"/>
    </location>
</feature>
<dbReference type="GO" id="GO:0008233">
    <property type="term" value="F:peptidase activity"/>
    <property type="evidence" value="ECO:0007669"/>
    <property type="project" value="UniProtKB-KW"/>
</dbReference>
<dbReference type="EMBL" id="JAROAS010000077">
    <property type="protein sequence ID" value="MED4130666.1"/>
    <property type="molecule type" value="Genomic_DNA"/>
</dbReference>
<feature type="transmembrane region" description="Helical" evidence="1">
    <location>
        <begin position="33"/>
        <end position="50"/>
    </location>
</feature>
<dbReference type="Pfam" id="PF02517">
    <property type="entry name" value="Rce1-like"/>
    <property type="match status" value="1"/>
</dbReference>
<dbReference type="PANTHER" id="PTHR35797">
    <property type="entry name" value="PROTEASE-RELATED"/>
    <property type="match status" value="1"/>
</dbReference>